<feature type="compositionally biased region" description="Low complexity" evidence="1">
    <location>
        <begin position="729"/>
        <end position="743"/>
    </location>
</feature>
<dbReference type="SUPFAM" id="SSF53474">
    <property type="entry name" value="alpha/beta-Hydrolases"/>
    <property type="match status" value="1"/>
</dbReference>
<dbReference type="Proteomes" id="UP000494214">
    <property type="component" value="Unassembled WGS sequence"/>
</dbReference>
<reference evidence="2 3" key="1">
    <citation type="submission" date="2020-04" db="EMBL/GenBank/DDBJ databases">
        <authorList>
            <person name="De Canck E."/>
        </authorList>
    </citation>
    <scope>NUCLEOTIDE SEQUENCE [LARGE SCALE GENOMIC DNA]</scope>
    <source>
        <strain evidence="2 3">LMG 26690</strain>
    </source>
</reference>
<dbReference type="InterPro" id="IPR051321">
    <property type="entry name" value="PHA/PHB_synthase"/>
</dbReference>
<dbReference type="PANTHER" id="PTHR36837">
    <property type="entry name" value="POLY(3-HYDROXYALKANOATE) POLYMERASE SUBUNIT PHAC"/>
    <property type="match status" value="1"/>
</dbReference>
<feature type="compositionally biased region" description="Low complexity" evidence="1">
    <location>
        <begin position="774"/>
        <end position="895"/>
    </location>
</feature>
<dbReference type="InterPro" id="IPR029058">
    <property type="entry name" value="AB_hydrolase_fold"/>
</dbReference>
<dbReference type="PANTHER" id="PTHR36837:SF2">
    <property type="entry name" value="POLY(3-HYDROXYALKANOATE) POLYMERASE SUBUNIT PHAC"/>
    <property type="match status" value="1"/>
</dbReference>
<accession>A0A6S7ACS7</accession>
<evidence type="ECO:0000313" key="3">
    <source>
        <dbReference type="Proteomes" id="UP000494214"/>
    </source>
</evidence>
<evidence type="ECO:0008006" key="4">
    <source>
        <dbReference type="Google" id="ProtNLM"/>
    </source>
</evidence>
<protein>
    <recommendedName>
        <fullName evidence="4">3-hydroxyalkanoate synthetase</fullName>
    </recommendedName>
</protein>
<keyword evidence="3" id="KW-1185">Reference proteome</keyword>
<feature type="region of interest" description="Disordered" evidence="1">
    <location>
        <begin position="764"/>
        <end position="895"/>
    </location>
</feature>
<evidence type="ECO:0000256" key="1">
    <source>
        <dbReference type="SAM" id="MobiDB-lite"/>
    </source>
</evidence>
<dbReference type="RefSeq" id="WP_254595020.1">
    <property type="nucleotide sequence ID" value="NZ_CADIJM010000008.1"/>
</dbReference>
<evidence type="ECO:0000313" key="2">
    <source>
        <dbReference type="EMBL" id="CAB3720107.1"/>
    </source>
</evidence>
<dbReference type="Pfam" id="PF11339">
    <property type="entry name" value="DUF3141"/>
    <property type="match status" value="1"/>
</dbReference>
<proteinExistence type="predicted"/>
<dbReference type="InterPro" id="IPR024501">
    <property type="entry name" value="DUF3141"/>
</dbReference>
<name>A0A6S7ACS7_9BURK</name>
<sequence length="895" mass="96819">MAASGTDHTLAPSLNPWTAAYEYAVDAWQRGVLYADVMRQRGNQYHEHMAKRAPNVLSMEFELVLDGRELPRPVNYGLLRIKPPAGVETDPIKRPFLVVDPRAGHGPGIGGFKPESEIGVAVRAGHPCYFATFLPQPMPTQTVEDVMMAEARFLEEIIALHPDAEGKPVVVANCQAGWQIMMTAAVRPELFGPIIVAGAPLSYWAGWRGMNPMRYAGGLLGGSWLTAMTSDLGNGKFDGAWLVQNFENLNPANTLWSKQYNLYSKVDTEADRYLSFEKWWGGHVFLNGPEIQYIVDNLFVGNRLATAGLVTSDGIRIDLRNIRSPIVVFCSKGDNITPPPQALGWIPDLYQNEAEVLAHGQTIVYAIHESIGHLGIFVSGSVARKEHQEFTSNIDMIDVLPPGIYQAEIADKTPDTPNADLAFGNYVLSFEQRKLDDVRAIVDRKEEDDQRFAAVARISDINLGMYRSFVQPWLRAMVTPQSAEWMQRMHPLRLPYELISDRNPVIAPIAKVAEQVRENRQQAAPTNPFVVAQEMFSNWIETSLNIWQELRDSADERTFMSVYGSPVVQDLAGLGAKSGPPRRHPGVSPEHRRFMEDRAAELRSMLQEGGLRVAAIRMLLYVSGAEGGLDERSFALIRKMRAEADNALTLEAFKDVIREQALMMTLDSDAAIQAMPRLLEDSSAAEIRASLVAMKGVLEAAEPLSDAARESLNEMERIFEAAERRAQRRGQGQAPAASRGAAATKSPYPVQDLVDLAAEVPAKTARPHPDAAGKAVNEAEPPKKAAPSASKKVASKAAPSASKKVASNAASNGASNGTSNGASKTASKAPAKPAAKASKTAAKTAANGAANGAAKTASKSVSKSAAKSASKSGADATPAKAPAKRAAAARQPAKA</sequence>
<organism evidence="2 3">
    <name type="scientific">Achromobacter animicus</name>
    <dbReference type="NCBI Taxonomy" id="1389935"/>
    <lineage>
        <taxon>Bacteria</taxon>
        <taxon>Pseudomonadati</taxon>
        <taxon>Pseudomonadota</taxon>
        <taxon>Betaproteobacteria</taxon>
        <taxon>Burkholderiales</taxon>
        <taxon>Alcaligenaceae</taxon>
        <taxon>Achromobacter</taxon>
    </lineage>
</organism>
<feature type="region of interest" description="Disordered" evidence="1">
    <location>
        <begin position="723"/>
        <end position="748"/>
    </location>
</feature>
<dbReference type="Gene3D" id="3.40.50.1820">
    <property type="entry name" value="alpha/beta hydrolase"/>
    <property type="match status" value="1"/>
</dbReference>
<gene>
    <name evidence="2" type="ORF">LMG26690_03843</name>
</gene>
<dbReference type="EMBL" id="CADIJM010000008">
    <property type="protein sequence ID" value="CAB3720107.1"/>
    <property type="molecule type" value="Genomic_DNA"/>
</dbReference>
<dbReference type="AlphaFoldDB" id="A0A6S7ACS7"/>